<dbReference type="GO" id="GO:0006312">
    <property type="term" value="P:mitotic recombination"/>
    <property type="evidence" value="ECO:0007669"/>
    <property type="project" value="TreeGrafter"/>
</dbReference>
<dbReference type="GO" id="GO:0005634">
    <property type="term" value="C:nucleus"/>
    <property type="evidence" value="ECO:0007669"/>
    <property type="project" value="UniProtKB-SubCell"/>
</dbReference>
<keyword evidence="7" id="KW-0238">DNA-binding</keyword>
<evidence type="ECO:0000256" key="10">
    <source>
        <dbReference type="ARBA" id="ARBA00029792"/>
    </source>
</evidence>
<dbReference type="Proteomes" id="UP001157006">
    <property type="component" value="Chromosome 3"/>
</dbReference>
<dbReference type="InterPro" id="IPR036187">
    <property type="entry name" value="DNA_mismatch_repair_MutS_sf"/>
</dbReference>
<evidence type="ECO:0000256" key="11">
    <source>
        <dbReference type="ARBA" id="ARBA00073774"/>
    </source>
</evidence>
<dbReference type="GO" id="GO:0005524">
    <property type="term" value="F:ATP binding"/>
    <property type="evidence" value="ECO:0007669"/>
    <property type="project" value="UniProtKB-KW"/>
</dbReference>
<dbReference type="InterPro" id="IPR000432">
    <property type="entry name" value="DNA_mismatch_repair_MutS_C"/>
</dbReference>
<dbReference type="GO" id="GO:0030983">
    <property type="term" value="F:mismatched DNA binding"/>
    <property type="evidence" value="ECO:0007669"/>
    <property type="project" value="InterPro"/>
</dbReference>
<dbReference type="SMART" id="SM00533">
    <property type="entry name" value="MUTSd"/>
    <property type="match status" value="1"/>
</dbReference>
<dbReference type="Gene3D" id="3.40.1170.10">
    <property type="entry name" value="DNA repair protein MutS, domain I"/>
    <property type="match status" value="1"/>
</dbReference>
<dbReference type="Gene3D" id="3.40.50.300">
    <property type="entry name" value="P-loop containing nucleotide triphosphate hydrolases"/>
    <property type="match status" value="2"/>
</dbReference>
<evidence type="ECO:0000313" key="16">
    <source>
        <dbReference type="Proteomes" id="UP001157006"/>
    </source>
</evidence>
<dbReference type="FunFam" id="1.10.1420.10:FF:000004">
    <property type="entry name" value="DNA mismatch repair protein Msh3"/>
    <property type="match status" value="1"/>
</dbReference>
<dbReference type="PIRSF" id="PIRSF037677">
    <property type="entry name" value="DNA_mis_repair_Msh6"/>
    <property type="match status" value="1"/>
</dbReference>
<evidence type="ECO:0000259" key="14">
    <source>
        <dbReference type="SMART" id="SM00534"/>
    </source>
</evidence>
<keyword evidence="5" id="KW-0227">DNA damage</keyword>
<dbReference type="Gene3D" id="1.10.1420.10">
    <property type="match status" value="2"/>
</dbReference>
<keyword evidence="4" id="KW-0547">Nucleotide-binding</keyword>
<dbReference type="InterPro" id="IPR027417">
    <property type="entry name" value="P-loop_NTPase"/>
</dbReference>
<dbReference type="SMART" id="SM00534">
    <property type="entry name" value="MUTSac"/>
    <property type="match status" value="1"/>
</dbReference>
<evidence type="ECO:0000256" key="8">
    <source>
        <dbReference type="ARBA" id="ARBA00023204"/>
    </source>
</evidence>
<evidence type="ECO:0000256" key="9">
    <source>
        <dbReference type="ARBA" id="ARBA00023242"/>
    </source>
</evidence>
<dbReference type="InterPro" id="IPR007860">
    <property type="entry name" value="DNA_mmatch_repair_MutS_con_dom"/>
</dbReference>
<accession>A0AAV1A7P6</accession>
<evidence type="ECO:0000256" key="3">
    <source>
        <dbReference type="ARBA" id="ARBA00022151"/>
    </source>
</evidence>
<sequence>MGKQKQQVISRFFAPKPKPPSSTTDPPPPSPSPRPTPPTPKISTTVSFSPAKRRLISQLKSSPNKQPRLSVPSPPNPSLHQRFLQKLLEPSPPDPQLPSSSQPVKFTPLEEQVVELKAKHPDVLLMIEVGYKYRFFGQDAETAARVLGIYAHMNHNFLTASIPTVRLHVHVRRLVSAGYKVGVVKQTETASIKAHGLNRGGPFCRGLSALYTKATLEAAQDLGGGEDECGSVSNYLLCVVEKSILGERKSKSGVEGGFDVRIGIVGVEISTGDVVYGEFDDNFLRSELEAVVVSLSPAELLLGDPLSKQTEKLLLAFAGPSSNARVERASRDCLTDGGALAEVMTLYENMCVDSPSDSMQGSELTEHKSQQMEVKEAMNLPDLVVEALALTIRHLKGFGFERILCSGALRPLASNTEMNLSANALLQLEVLQNNSDGSDSGSLLQTMNHTLTIFGSRLLRHWVTHPLCDQTMISARLNAVSEIAESMGTCNGMKNLGCSEEDSEVTIVQPELANILSLVLKALGRAPDIQRGITRIFHCTATPSEFISIIQAILSAGKRLQQLNIGEGDNNNNNNKLYSGLLKKLISTASSANVIGKAAKLLSSLNKDSAYQGDLTNMIVATEGQFPEVFTARKAFQMALEQLNSLIGLYRKRLGMRNLEYMSVSGVTHLIELSSDVKVPSNWVKINSTKKTIRYHPPEVVTALDELSLAKEKLTVACRAAWDSFLRDFGKHYAEFQASVQALAALDCLHSLATLSRNKGYVRPGFVDDDEPVQIQFCSGRHPVLETTLQNDFVPNDTNLHADREYSQIVTGPNMGGKSCYVRQVALITLMAQVGSYVPASSAKLHVLDGIYTRMGASDSIQLGRSTFLEELSETSHILHRCTERSLVILDELGRGSVAAYHMSHMTAHDDSSKNSNDHEDVTYLYKLVHGVSERSFGFKVAHLAQLPPHCVRRGVVMASKLESLVNSRLHGRSGNELLLLEAPVIDQEQEPHDCQSQDFDSAFKEFYSNLKAATLDDDHAKSFQLLENARSIAKTLISRSMQLV</sequence>
<dbReference type="Pfam" id="PF05192">
    <property type="entry name" value="MutS_III"/>
    <property type="match status" value="1"/>
</dbReference>
<dbReference type="AlphaFoldDB" id="A0AAV1A7P6"/>
<evidence type="ECO:0000256" key="5">
    <source>
        <dbReference type="ARBA" id="ARBA00022763"/>
    </source>
</evidence>
<dbReference type="Pfam" id="PF01624">
    <property type="entry name" value="MutS_I"/>
    <property type="match status" value="1"/>
</dbReference>
<dbReference type="PANTHER" id="PTHR11361">
    <property type="entry name" value="DNA MISMATCH REPAIR PROTEIN MUTS FAMILY MEMBER"/>
    <property type="match status" value="1"/>
</dbReference>
<evidence type="ECO:0000256" key="2">
    <source>
        <dbReference type="ARBA" id="ARBA00007094"/>
    </source>
</evidence>
<keyword evidence="6" id="KW-0067">ATP-binding</keyword>
<feature type="domain" description="DNA mismatch repair protein MutS core" evidence="13">
    <location>
        <begin position="438"/>
        <end position="788"/>
    </location>
</feature>
<proteinExistence type="inferred from homology"/>
<evidence type="ECO:0000256" key="1">
    <source>
        <dbReference type="ARBA" id="ARBA00004123"/>
    </source>
</evidence>
<dbReference type="GO" id="GO:0140664">
    <property type="term" value="F:ATP-dependent DNA damage sensor activity"/>
    <property type="evidence" value="ECO:0007669"/>
    <property type="project" value="InterPro"/>
</dbReference>
<dbReference type="InterPro" id="IPR017261">
    <property type="entry name" value="DNA_mismatch_repair_MutS/MSH"/>
</dbReference>
<feature type="compositionally biased region" description="Pro residues" evidence="12">
    <location>
        <begin position="16"/>
        <end position="40"/>
    </location>
</feature>
<dbReference type="SUPFAM" id="SSF48334">
    <property type="entry name" value="DNA repair protein MutS, domain III"/>
    <property type="match status" value="1"/>
</dbReference>
<evidence type="ECO:0000259" key="13">
    <source>
        <dbReference type="SMART" id="SM00533"/>
    </source>
</evidence>
<dbReference type="GO" id="GO:0006298">
    <property type="term" value="P:mismatch repair"/>
    <property type="evidence" value="ECO:0007669"/>
    <property type="project" value="InterPro"/>
</dbReference>
<dbReference type="SUPFAM" id="SSF55271">
    <property type="entry name" value="DNA repair protein MutS, domain I"/>
    <property type="match status" value="1"/>
</dbReference>
<feature type="compositionally biased region" description="Polar residues" evidence="12">
    <location>
        <begin position="58"/>
        <end position="67"/>
    </location>
</feature>
<dbReference type="InterPro" id="IPR016151">
    <property type="entry name" value="DNA_mismatch_repair_MutS_N"/>
</dbReference>
<dbReference type="SUPFAM" id="SSF52540">
    <property type="entry name" value="P-loop containing nucleoside triphosphate hydrolases"/>
    <property type="match status" value="1"/>
</dbReference>
<gene>
    <name evidence="15" type="ORF">VFH_III136000</name>
</gene>
<dbReference type="Pfam" id="PF00488">
    <property type="entry name" value="MutS_V"/>
    <property type="match status" value="1"/>
</dbReference>
<reference evidence="15 16" key="1">
    <citation type="submission" date="2023-01" db="EMBL/GenBank/DDBJ databases">
        <authorList>
            <person name="Kreplak J."/>
        </authorList>
    </citation>
    <scope>NUCLEOTIDE SEQUENCE [LARGE SCALE GENOMIC DNA]</scope>
</reference>
<evidence type="ECO:0000256" key="6">
    <source>
        <dbReference type="ARBA" id="ARBA00022840"/>
    </source>
</evidence>
<dbReference type="FunFam" id="3.40.1170.10:FF:000004">
    <property type="entry name" value="DNA mismatch repair protein"/>
    <property type="match status" value="1"/>
</dbReference>
<keyword evidence="9" id="KW-0539">Nucleus</keyword>
<name>A0AAV1A7P6_VICFA</name>
<dbReference type="Gene3D" id="3.30.420.110">
    <property type="entry name" value="MutS, connector domain"/>
    <property type="match status" value="1"/>
</dbReference>
<keyword evidence="16" id="KW-1185">Reference proteome</keyword>
<dbReference type="EMBL" id="OX451738">
    <property type="protein sequence ID" value="CAI8604502.1"/>
    <property type="molecule type" value="Genomic_DNA"/>
</dbReference>
<dbReference type="PANTHER" id="PTHR11361:SF122">
    <property type="entry name" value="DNA MISMATCH REPAIR PROTEIN MSH3"/>
    <property type="match status" value="1"/>
</dbReference>
<dbReference type="Pfam" id="PF05188">
    <property type="entry name" value="MutS_II"/>
    <property type="match status" value="1"/>
</dbReference>
<keyword evidence="8" id="KW-0234">DNA repair</keyword>
<evidence type="ECO:0000256" key="12">
    <source>
        <dbReference type="SAM" id="MobiDB-lite"/>
    </source>
</evidence>
<organism evidence="15 16">
    <name type="scientific">Vicia faba</name>
    <name type="common">Broad bean</name>
    <name type="synonym">Faba vulgaris</name>
    <dbReference type="NCBI Taxonomy" id="3906"/>
    <lineage>
        <taxon>Eukaryota</taxon>
        <taxon>Viridiplantae</taxon>
        <taxon>Streptophyta</taxon>
        <taxon>Embryophyta</taxon>
        <taxon>Tracheophyta</taxon>
        <taxon>Spermatophyta</taxon>
        <taxon>Magnoliopsida</taxon>
        <taxon>eudicotyledons</taxon>
        <taxon>Gunneridae</taxon>
        <taxon>Pentapetalae</taxon>
        <taxon>rosids</taxon>
        <taxon>fabids</taxon>
        <taxon>Fabales</taxon>
        <taxon>Fabaceae</taxon>
        <taxon>Papilionoideae</taxon>
        <taxon>50 kb inversion clade</taxon>
        <taxon>NPAAA clade</taxon>
        <taxon>Hologalegina</taxon>
        <taxon>IRL clade</taxon>
        <taxon>Fabeae</taxon>
        <taxon>Vicia</taxon>
    </lineage>
</organism>
<dbReference type="FunFam" id="3.30.420.110:FF:000010">
    <property type="entry name" value="DNA mismatch repair protein"/>
    <property type="match status" value="1"/>
</dbReference>
<feature type="region of interest" description="Disordered" evidence="12">
    <location>
        <begin position="1"/>
        <end position="79"/>
    </location>
</feature>
<comment type="similarity">
    <text evidence="2">Belongs to the DNA mismatch repair MutS family. MSH3 subfamily.</text>
</comment>
<comment type="subcellular location">
    <subcellularLocation>
        <location evidence="1">Nucleus</location>
    </subcellularLocation>
</comment>
<protein>
    <recommendedName>
        <fullName evidence="3 11">DNA mismatch repair protein MSH3</fullName>
    </recommendedName>
    <alternativeName>
        <fullName evidence="3 11">DNA mismatch repair protein MSH3</fullName>
    </alternativeName>
    <alternativeName>
        <fullName evidence="10">MutS protein homolog 3</fullName>
    </alternativeName>
</protein>
<feature type="domain" description="DNA mismatch repair proteins mutS family" evidence="14">
    <location>
        <begin position="805"/>
        <end position="960"/>
    </location>
</feature>
<evidence type="ECO:0000313" key="15">
    <source>
        <dbReference type="EMBL" id="CAI8604502.1"/>
    </source>
</evidence>
<dbReference type="InterPro" id="IPR007695">
    <property type="entry name" value="DNA_mismatch_repair_MutS-lik_N"/>
</dbReference>
<dbReference type="InterPro" id="IPR007696">
    <property type="entry name" value="DNA_mismatch_repair_MutS_core"/>
</dbReference>
<evidence type="ECO:0000256" key="4">
    <source>
        <dbReference type="ARBA" id="ARBA00022741"/>
    </source>
</evidence>
<dbReference type="InterPro" id="IPR045076">
    <property type="entry name" value="MutS"/>
</dbReference>
<dbReference type="InterPro" id="IPR036678">
    <property type="entry name" value="MutS_con_dom_sf"/>
</dbReference>
<evidence type="ECO:0000256" key="7">
    <source>
        <dbReference type="ARBA" id="ARBA00023125"/>
    </source>
</evidence>